<comment type="caution">
    <text evidence="1">The sequence shown here is derived from an EMBL/GenBank/DDBJ whole genome shotgun (WGS) entry which is preliminary data.</text>
</comment>
<keyword evidence="2" id="KW-1185">Reference proteome</keyword>
<evidence type="ECO:0000313" key="2">
    <source>
        <dbReference type="Proteomes" id="UP001140234"/>
    </source>
</evidence>
<gene>
    <name evidence="1" type="ORF">IWQ57_004246</name>
</gene>
<feature type="non-terminal residue" evidence="1">
    <location>
        <position position="184"/>
    </location>
</feature>
<sequence length="184" mass="20433">MRPAEWRDLHAFEPAWRERGEQGRSLVVASANANGLPLETAAEEIWYLMAGIQADALALQETKLLADSAERLRRALAADRWFARTSNAAVDERHRQQGMAIVLARPLANHILAAEEVRVAGPGEQPSTGTGLRLVLRFRQQRVLQFIVVYVPRGSENREVRDRTQQVARQWLADAAVPAAGPAL</sequence>
<proteinExistence type="predicted"/>
<dbReference type="EMBL" id="JANBUJ010001614">
    <property type="protein sequence ID" value="KAJ2766729.1"/>
    <property type="molecule type" value="Genomic_DNA"/>
</dbReference>
<reference evidence="1" key="1">
    <citation type="submission" date="2022-07" db="EMBL/GenBank/DDBJ databases">
        <title>Phylogenomic reconstructions and comparative analyses of Kickxellomycotina fungi.</title>
        <authorList>
            <person name="Reynolds N.K."/>
            <person name="Stajich J.E."/>
            <person name="Barry K."/>
            <person name="Grigoriev I.V."/>
            <person name="Crous P."/>
            <person name="Smith M.E."/>
        </authorList>
    </citation>
    <scope>NUCLEOTIDE SEQUENCE</scope>
    <source>
        <strain evidence="1">CBS 109366</strain>
    </source>
</reference>
<protein>
    <submittedName>
        <fullName evidence="1">Uncharacterized protein</fullName>
    </submittedName>
</protein>
<organism evidence="1 2">
    <name type="scientific">Coemansia nantahalensis</name>
    <dbReference type="NCBI Taxonomy" id="2789366"/>
    <lineage>
        <taxon>Eukaryota</taxon>
        <taxon>Fungi</taxon>
        <taxon>Fungi incertae sedis</taxon>
        <taxon>Zoopagomycota</taxon>
        <taxon>Kickxellomycotina</taxon>
        <taxon>Kickxellomycetes</taxon>
        <taxon>Kickxellales</taxon>
        <taxon>Kickxellaceae</taxon>
        <taxon>Coemansia</taxon>
    </lineage>
</organism>
<dbReference type="Proteomes" id="UP001140234">
    <property type="component" value="Unassembled WGS sequence"/>
</dbReference>
<name>A0ACC1JSX1_9FUNG</name>
<evidence type="ECO:0000313" key="1">
    <source>
        <dbReference type="EMBL" id="KAJ2766729.1"/>
    </source>
</evidence>
<accession>A0ACC1JSX1</accession>